<proteinExistence type="predicted"/>
<evidence type="ECO:0000313" key="8">
    <source>
        <dbReference type="EMBL" id="QDR82476.1"/>
    </source>
</evidence>
<dbReference type="PANTHER" id="PTHR43826">
    <property type="entry name" value="GLUCOSE-6-PHOSPHATE EXCHANGER SLC37A4"/>
    <property type="match status" value="1"/>
</dbReference>
<dbReference type="PROSITE" id="PS50850">
    <property type="entry name" value="MFS"/>
    <property type="match status" value="1"/>
</dbReference>
<protein>
    <submittedName>
        <fullName evidence="8">Putative galactarate transporter</fullName>
    </submittedName>
</protein>
<feature type="transmembrane region" description="Helical" evidence="6">
    <location>
        <begin position="49"/>
        <end position="70"/>
    </location>
</feature>
<dbReference type="Gene3D" id="1.20.1250.20">
    <property type="entry name" value="MFS general substrate transporter like domains"/>
    <property type="match status" value="2"/>
</dbReference>
<dbReference type="Pfam" id="PF07690">
    <property type="entry name" value="MFS_1"/>
    <property type="match status" value="1"/>
</dbReference>
<evidence type="ECO:0000256" key="3">
    <source>
        <dbReference type="ARBA" id="ARBA00022692"/>
    </source>
</evidence>
<dbReference type="PANTHER" id="PTHR43826:SF3">
    <property type="entry name" value="GLUCOSE-6-PHOSPHATE EXCHANGER SLC37A4"/>
    <property type="match status" value="1"/>
</dbReference>
<accession>A0A517DZ03</accession>
<dbReference type="GO" id="GO:0005886">
    <property type="term" value="C:plasma membrane"/>
    <property type="evidence" value="ECO:0007669"/>
    <property type="project" value="UniProtKB-SubCell"/>
</dbReference>
<evidence type="ECO:0000256" key="4">
    <source>
        <dbReference type="ARBA" id="ARBA00022989"/>
    </source>
</evidence>
<feature type="transmembrane region" description="Helical" evidence="6">
    <location>
        <begin position="12"/>
        <end position="29"/>
    </location>
</feature>
<feature type="transmembrane region" description="Helical" evidence="6">
    <location>
        <begin position="322"/>
        <end position="341"/>
    </location>
</feature>
<feature type="transmembrane region" description="Helical" evidence="6">
    <location>
        <begin position="291"/>
        <end position="310"/>
    </location>
</feature>
<dbReference type="InterPro" id="IPR036259">
    <property type="entry name" value="MFS_trans_sf"/>
</dbReference>
<evidence type="ECO:0000313" key="9">
    <source>
        <dbReference type="Proteomes" id="UP000320776"/>
    </source>
</evidence>
<feature type="transmembrane region" description="Helical" evidence="6">
    <location>
        <begin position="173"/>
        <end position="193"/>
    </location>
</feature>
<evidence type="ECO:0000256" key="5">
    <source>
        <dbReference type="ARBA" id="ARBA00023136"/>
    </source>
</evidence>
<evidence type="ECO:0000256" key="2">
    <source>
        <dbReference type="ARBA" id="ARBA00022448"/>
    </source>
</evidence>
<dbReference type="EMBL" id="CP036259">
    <property type="protein sequence ID" value="QDR82476.1"/>
    <property type="molecule type" value="Genomic_DNA"/>
</dbReference>
<keyword evidence="5 6" id="KW-0472">Membrane</keyword>
<dbReference type="InterPro" id="IPR020846">
    <property type="entry name" value="MFS_dom"/>
</dbReference>
<organism evidence="8 9">
    <name type="scientific">Sporomusa termitida</name>
    <dbReference type="NCBI Taxonomy" id="2377"/>
    <lineage>
        <taxon>Bacteria</taxon>
        <taxon>Bacillati</taxon>
        <taxon>Bacillota</taxon>
        <taxon>Negativicutes</taxon>
        <taxon>Selenomonadales</taxon>
        <taxon>Sporomusaceae</taxon>
        <taxon>Sporomusa</taxon>
    </lineage>
</organism>
<comment type="subcellular location">
    <subcellularLocation>
        <location evidence="1">Cell membrane</location>
        <topology evidence="1">Multi-pass membrane protein</topology>
    </subcellularLocation>
</comment>
<evidence type="ECO:0000256" key="6">
    <source>
        <dbReference type="SAM" id="Phobius"/>
    </source>
</evidence>
<name>A0A517DZ03_9FIRM</name>
<dbReference type="PIRSF" id="PIRSF002808">
    <property type="entry name" value="Hexose_phosphate_transp"/>
    <property type="match status" value="1"/>
</dbReference>
<keyword evidence="3 6" id="KW-0812">Transmembrane</keyword>
<dbReference type="GO" id="GO:0035435">
    <property type="term" value="P:phosphate ion transmembrane transport"/>
    <property type="evidence" value="ECO:0007669"/>
    <property type="project" value="TreeGrafter"/>
</dbReference>
<dbReference type="InterPro" id="IPR011701">
    <property type="entry name" value="MFS"/>
</dbReference>
<gene>
    <name evidence="8" type="primary">garP_2</name>
    <name evidence="8" type="ORF">SPTER_39040</name>
</gene>
<keyword evidence="4 6" id="KW-1133">Transmembrane helix</keyword>
<dbReference type="Proteomes" id="UP000320776">
    <property type="component" value="Chromosome"/>
</dbReference>
<dbReference type="CDD" id="cd17319">
    <property type="entry name" value="MFS_ExuT_GudP_like"/>
    <property type="match status" value="1"/>
</dbReference>
<evidence type="ECO:0000259" key="7">
    <source>
        <dbReference type="PROSITE" id="PS50850"/>
    </source>
</evidence>
<keyword evidence="9" id="KW-1185">Reference proteome</keyword>
<dbReference type="SUPFAM" id="SSF103473">
    <property type="entry name" value="MFS general substrate transporter"/>
    <property type="match status" value="1"/>
</dbReference>
<feature type="transmembrane region" description="Helical" evidence="6">
    <location>
        <begin position="253"/>
        <end position="279"/>
    </location>
</feature>
<reference evidence="8 9" key="1">
    <citation type="submission" date="2019-02" db="EMBL/GenBank/DDBJ databases">
        <title>Closed genome of Sporomusa termitida DSM 4440.</title>
        <authorList>
            <person name="Poehlein A."/>
            <person name="Daniel R."/>
        </authorList>
    </citation>
    <scope>NUCLEOTIDE SEQUENCE [LARGE SCALE GENOMIC DNA]</scope>
    <source>
        <strain evidence="8 9">DSM 4440</strain>
    </source>
</reference>
<sequence length="455" mass="50327">MADSVKAGVFRFRYILLAIISFCYSIQYLDRVNTNILLPFISKDIGMSNYEIGIGAALMLVFYGPSQVVTGWVCDKIGSRKVLIFSIIAWSALTYLQSTVHSVSEWYIRMVLFGIMVGTEFIPSARLIVRYFPPLQRARAQSILSWAWIITPAWAPMVSTLLFTLYGNEWREIFKLLGLIGVIPLILVILFVFDHPEQNRFVKKQEALEAYEDEIKQGIITAEDVQKGDVKIIAKKSQGLNVSFSKILQTPGYIPLVFVYVAAQLAFWGVMVWSAQYLIQVHGFSVMKMGVWASIYFIGGALGSFASAWVSDKILGGRRKPMIILCFACMIPFIVILATLTKGVSPFVLLLTLTGAGFFSNMVWGPAITLPADMFPVESYGKAMGGVNCIAYMAAAASPFIMGGLIKIDPVTKSADYFYAWLWVAFTALLGVVAASMLVDRQRLKTAASGKTVAS</sequence>
<feature type="transmembrane region" description="Helical" evidence="6">
    <location>
        <begin position="143"/>
        <end position="167"/>
    </location>
</feature>
<evidence type="ECO:0000256" key="1">
    <source>
        <dbReference type="ARBA" id="ARBA00004651"/>
    </source>
</evidence>
<feature type="transmembrane region" description="Helical" evidence="6">
    <location>
        <begin position="418"/>
        <end position="439"/>
    </location>
</feature>
<dbReference type="OrthoDB" id="9766638at2"/>
<keyword evidence="2" id="KW-0813">Transport</keyword>
<dbReference type="InterPro" id="IPR000849">
    <property type="entry name" value="Sugar_P_transporter"/>
</dbReference>
<dbReference type="GO" id="GO:0061513">
    <property type="term" value="F:glucose 6-phosphate:phosphate antiporter activity"/>
    <property type="evidence" value="ECO:0007669"/>
    <property type="project" value="TreeGrafter"/>
</dbReference>
<dbReference type="AlphaFoldDB" id="A0A517DZ03"/>
<feature type="domain" description="Major facilitator superfamily (MFS) profile" evidence="7">
    <location>
        <begin position="16"/>
        <end position="443"/>
    </location>
</feature>
<feature type="transmembrane region" description="Helical" evidence="6">
    <location>
        <begin position="347"/>
        <end position="364"/>
    </location>
</feature>
<dbReference type="RefSeq" id="WP_144351863.1">
    <property type="nucleotide sequence ID" value="NZ_CP036259.1"/>
</dbReference>
<feature type="transmembrane region" description="Helical" evidence="6">
    <location>
        <begin position="385"/>
        <end position="406"/>
    </location>
</feature>
<dbReference type="KEGG" id="sted:SPTER_39040"/>
<feature type="transmembrane region" description="Helical" evidence="6">
    <location>
        <begin position="82"/>
        <end position="100"/>
    </location>
</feature>
<feature type="transmembrane region" description="Helical" evidence="6">
    <location>
        <begin position="106"/>
        <end position="122"/>
    </location>
</feature>
<dbReference type="InterPro" id="IPR051337">
    <property type="entry name" value="OPA_Antiporter"/>
</dbReference>